<keyword evidence="3" id="KW-0328">Glycosyltransferase</keyword>
<comment type="similarity">
    <text evidence="1 3">Belongs to the UDP-glycosyltransferase family.</text>
</comment>
<reference evidence="7" key="2">
    <citation type="submission" date="2025-08" db="UniProtKB">
        <authorList>
            <consortium name="RefSeq"/>
        </authorList>
    </citation>
    <scope>IDENTIFICATION</scope>
    <source>
        <tissue evidence="7">Young leaves</tissue>
    </source>
</reference>
<dbReference type="InterPro" id="IPR035595">
    <property type="entry name" value="UDP_glycos_trans_CS"/>
</dbReference>
<keyword evidence="6" id="KW-1185">Reference proteome</keyword>
<dbReference type="OrthoDB" id="5835829at2759"/>
<keyword evidence="2 3" id="KW-0808">Transferase</keyword>
<reference evidence="6" key="1">
    <citation type="journal article" date="2019" name="Nat. Commun.">
        <title>Genome-wide association mapping of date palm fruit traits.</title>
        <authorList>
            <person name="Hazzouri K.M."/>
            <person name="Gros-Balthazard M."/>
            <person name="Flowers J.M."/>
            <person name="Copetti D."/>
            <person name="Lemansour A."/>
            <person name="Lebrun M."/>
            <person name="Masmoudi K."/>
            <person name="Ferrand S."/>
            <person name="Dhar M.I."/>
            <person name="Fresquez Z.A."/>
            <person name="Rosas U."/>
            <person name="Zhang J."/>
            <person name="Talag J."/>
            <person name="Lee S."/>
            <person name="Kudrna D."/>
            <person name="Powell R.F."/>
            <person name="Leitch I.J."/>
            <person name="Krueger R.R."/>
            <person name="Wing R.A."/>
            <person name="Amiri K.M.A."/>
            <person name="Purugganan M.D."/>
        </authorList>
    </citation>
    <scope>NUCLEOTIDE SEQUENCE [LARGE SCALE GENOMIC DNA]</scope>
    <source>
        <strain evidence="6">cv. Khalas</strain>
    </source>
</reference>
<dbReference type="Gene3D" id="3.40.50.2000">
    <property type="entry name" value="Glycogen Phosphorylase B"/>
    <property type="match status" value="2"/>
</dbReference>
<dbReference type="SUPFAM" id="SSF53756">
    <property type="entry name" value="UDP-Glycosyltransferase/glycogen phosphorylase"/>
    <property type="match status" value="1"/>
</dbReference>
<protein>
    <recommendedName>
        <fullName evidence="4">Glycosyltransferase</fullName>
        <ecNumber evidence="4">2.4.1.-</ecNumber>
    </recommendedName>
</protein>
<evidence type="ECO:0000313" key="6">
    <source>
        <dbReference type="Proteomes" id="UP000228380"/>
    </source>
</evidence>
<dbReference type="Pfam" id="PF00201">
    <property type="entry name" value="UDPGT"/>
    <property type="match status" value="1"/>
</dbReference>
<gene>
    <name evidence="7" type="primary">LOC103723563</name>
</gene>
<dbReference type="GO" id="GO:0035251">
    <property type="term" value="F:UDP-glucosyltransferase activity"/>
    <property type="evidence" value="ECO:0007669"/>
    <property type="project" value="TreeGrafter"/>
</dbReference>
<dbReference type="CDD" id="cd03784">
    <property type="entry name" value="GT1_Gtf-like"/>
    <property type="match status" value="1"/>
</dbReference>
<accession>A0A8B7D416</accession>
<evidence type="ECO:0000256" key="4">
    <source>
        <dbReference type="RuleBase" id="RU362057"/>
    </source>
</evidence>
<dbReference type="InterPro" id="IPR002213">
    <property type="entry name" value="UDP_glucos_trans"/>
</dbReference>
<dbReference type="FunFam" id="3.40.50.2000:FF:000047">
    <property type="entry name" value="Glycosyltransferase"/>
    <property type="match status" value="1"/>
</dbReference>
<evidence type="ECO:0000256" key="1">
    <source>
        <dbReference type="ARBA" id="ARBA00009995"/>
    </source>
</evidence>
<dbReference type="GeneID" id="103723563"/>
<dbReference type="PANTHER" id="PTHR48047:SF182">
    <property type="entry name" value="GLYCOSYLTRANSFERASE"/>
    <property type="match status" value="1"/>
</dbReference>
<evidence type="ECO:0000313" key="7">
    <source>
        <dbReference type="RefSeq" id="XP_008812738.3"/>
    </source>
</evidence>
<dbReference type="PANTHER" id="PTHR48047">
    <property type="entry name" value="GLYCOSYLTRANSFERASE"/>
    <property type="match status" value="1"/>
</dbReference>
<dbReference type="PROSITE" id="PS00375">
    <property type="entry name" value="UDPGT"/>
    <property type="match status" value="1"/>
</dbReference>
<organism evidence="6 7">
    <name type="scientific">Phoenix dactylifera</name>
    <name type="common">Date palm</name>
    <dbReference type="NCBI Taxonomy" id="42345"/>
    <lineage>
        <taxon>Eukaryota</taxon>
        <taxon>Viridiplantae</taxon>
        <taxon>Streptophyta</taxon>
        <taxon>Embryophyta</taxon>
        <taxon>Tracheophyta</taxon>
        <taxon>Spermatophyta</taxon>
        <taxon>Magnoliopsida</taxon>
        <taxon>Liliopsida</taxon>
        <taxon>Arecaceae</taxon>
        <taxon>Coryphoideae</taxon>
        <taxon>Phoeniceae</taxon>
        <taxon>Phoenix</taxon>
    </lineage>
</organism>
<dbReference type="Pfam" id="PF26168">
    <property type="entry name" value="Glyco_transf_N"/>
    <property type="match status" value="1"/>
</dbReference>
<dbReference type="AlphaFoldDB" id="A0A8B7D416"/>
<evidence type="ECO:0000259" key="5">
    <source>
        <dbReference type="Pfam" id="PF26168"/>
    </source>
</evidence>
<feature type="domain" description="Glycosyltransferase N-terminal" evidence="5">
    <location>
        <begin position="12"/>
        <end position="249"/>
    </location>
</feature>
<dbReference type="EC" id="2.4.1.-" evidence="4"/>
<dbReference type="RefSeq" id="XP_008812738.3">
    <property type="nucleotide sequence ID" value="XM_008814516.4"/>
</dbReference>
<sequence>MSSLHDPRAHFILVPLVAQGHAIPMLDMARLLAERGARVSFITTPVNAARIEAIIDQVKESHLPIQFVILPFACAKAGLPDGCESFDLLPSIEYTKAMFEGTRVLQEPLELFLRELRPKPSCLIADMCNPWTMEVARKLRIPRIVFHGPSCFYLLCVHNMAMHGIFERVPDEFEPFLVPDLPCRVEVNKAQALGFATGPEWANFMQEMVVAESTADGIVINSYDDLEPWHIRSYQKAKGKKKVWSIGPLCLCNKDVTRKATRGNKASMDEHIITKWLETMEPGSVIYVNFGSSARTRPSQLIEIGCGLQASNRPFVWVIKGVELTPEIENWLSGGFEESTSSRGLIIRGWAPQMVILSHPAVGGFLTHCGWNSILESISAGVPMMTWPQFSDQFLNEKLIVDELRIGVAVGVKVPMSHVTDDGRVMVQREDVEKAVSRLMDGGENGEDRRMRVRELQEKAMKAMEGGGSSYVNMTRLIQYIMEHTNKEL</sequence>
<dbReference type="KEGG" id="pda:103723563"/>
<dbReference type="InterPro" id="IPR058980">
    <property type="entry name" value="Glyco_transf_N"/>
</dbReference>
<dbReference type="Proteomes" id="UP000228380">
    <property type="component" value="Chromosome 1"/>
</dbReference>
<name>A0A8B7D416_PHODC</name>
<evidence type="ECO:0000256" key="2">
    <source>
        <dbReference type="ARBA" id="ARBA00022679"/>
    </source>
</evidence>
<evidence type="ECO:0000256" key="3">
    <source>
        <dbReference type="RuleBase" id="RU003718"/>
    </source>
</evidence>
<proteinExistence type="inferred from homology"/>